<keyword evidence="1" id="KW-0808">Transferase</keyword>
<dbReference type="PROSITE" id="PS50011">
    <property type="entry name" value="PROTEIN_KINASE_DOM"/>
    <property type="match status" value="1"/>
</dbReference>
<evidence type="ECO:0000256" key="2">
    <source>
        <dbReference type="ARBA" id="ARBA00022741"/>
    </source>
</evidence>
<dbReference type="InterPro" id="IPR008271">
    <property type="entry name" value="Ser/Thr_kinase_AS"/>
</dbReference>
<dbReference type="InterPro" id="IPR000719">
    <property type="entry name" value="Prot_kinase_dom"/>
</dbReference>
<sequence>MANNSDWIRCQSIGHGAFANVNLAKPTNQSSHFPPLMAIKSSPMDQPTSTSLLMNEFKILNELQNCPEIVTCYGDCFTVENGEKLYNVVLEYAAGGSLADKVNSSENSKLPENEVRRYIKSVLKGLQFIHRKGFVHCDIKLQNVLVFSGDNVKIADFGLAKTAAPAEEDCTFKCEIRGTPMYMAPETVTGGEQGPESDIWAVGCLVSEMITGKPVWNCSDIGSLLMKIGLSDDVPDVPEKLSDAGKDFIRQCFVKEKSKRWTADRLLNHPFIVGNEEILTSSPRNPFDFPEWESEELMVTPVLSVGSECWVEVETVSPMSRLRQLLTEGANWSSTSSWVIVR</sequence>
<dbReference type="Gene3D" id="1.10.510.10">
    <property type="entry name" value="Transferase(Phosphotransferase) domain 1"/>
    <property type="match status" value="1"/>
</dbReference>
<evidence type="ECO:0000256" key="6">
    <source>
        <dbReference type="RuleBase" id="RU000304"/>
    </source>
</evidence>
<gene>
    <name evidence="8" type="ORF">QVD17_06540</name>
</gene>
<dbReference type="PANTHER" id="PTHR48011:SF18">
    <property type="entry name" value="MITOGEN-ACTIVATED PROTEIN KINASE KINASE KINASE 19-RELATED"/>
    <property type="match status" value="1"/>
</dbReference>
<proteinExistence type="inferred from homology"/>
<dbReference type="PROSITE" id="PS00108">
    <property type="entry name" value="PROTEIN_KINASE_ST"/>
    <property type="match status" value="1"/>
</dbReference>
<dbReference type="EMBL" id="JAUHHV010000001">
    <property type="protein sequence ID" value="KAK1440709.1"/>
    <property type="molecule type" value="Genomic_DNA"/>
</dbReference>
<dbReference type="CDD" id="cd06606">
    <property type="entry name" value="STKc_MAPKKK"/>
    <property type="match status" value="1"/>
</dbReference>
<evidence type="ECO:0000256" key="5">
    <source>
        <dbReference type="PROSITE-ProRule" id="PRU10141"/>
    </source>
</evidence>
<keyword evidence="9" id="KW-1185">Reference proteome</keyword>
<dbReference type="Proteomes" id="UP001229421">
    <property type="component" value="Unassembled WGS sequence"/>
</dbReference>
<accession>A0AAD8LH40</accession>
<dbReference type="Pfam" id="PF00069">
    <property type="entry name" value="Pkinase"/>
    <property type="match status" value="1"/>
</dbReference>
<reference evidence="8" key="1">
    <citation type="journal article" date="2023" name="bioRxiv">
        <title>Improved chromosome-level genome assembly for marigold (Tagetes erecta).</title>
        <authorList>
            <person name="Jiang F."/>
            <person name="Yuan L."/>
            <person name="Wang S."/>
            <person name="Wang H."/>
            <person name="Xu D."/>
            <person name="Wang A."/>
            <person name="Fan W."/>
        </authorList>
    </citation>
    <scope>NUCLEOTIDE SEQUENCE</scope>
    <source>
        <strain evidence="8">WSJ</strain>
        <tissue evidence="8">Leaf</tissue>
    </source>
</reference>
<dbReference type="InterPro" id="IPR011009">
    <property type="entry name" value="Kinase-like_dom_sf"/>
</dbReference>
<dbReference type="SUPFAM" id="SSF56112">
    <property type="entry name" value="Protein kinase-like (PK-like)"/>
    <property type="match status" value="1"/>
</dbReference>
<keyword evidence="6" id="KW-0723">Serine/threonine-protein kinase</keyword>
<dbReference type="AlphaFoldDB" id="A0AAD8LH40"/>
<dbReference type="PANTHER" id="PTHR48011">
    <property type="entry name" value="CCR4-NOT TRANSCRIPTIONAL COMPLEX SUBUNIT CAF120-RELATED"/>
    <property type="match status" value="1"/>
</dbReference>
<name>A0AAD8LH40_TARER</name>
<dbReference type="PROSITE" id="PS00107">
    <property type="entry name" value="PROTEIN_KINASE_ATP"/>
    <property type="match status" value="1"/>
</dbReference>
<comment type="similarity">
    <text evidence="6">Belongs to the protein kinase superfamily.</text>
</comment>
<feature type="domain" description="Protein kinase" evidence="7">
    <location>
        <begin position="7"/>
        <end position="272"/>
    </location>
</feature>
<dbReference type="InterPro" id="IPR052751">
    <property type="entry name" value="Plant_MAPKKK"/>
</dbReference>
<comment type="caution">
    <text evidence="8">The sequence shown here is derived from an EMBL/GenBank/DDBJ whole genome shotgun (WGS) entry which is preliminary data.</text>
</comment>
<dbReference type="GO" id="GO:0004674">
    <property type="term" value="F:protein serine/threonine kinase activity"/>
    <property type="evidence" value="ECO:0007669"/>
    <property type="project" value="UniProtKB-KW"/>
</dbReference>
<keyword evidence="3" id="KW-0418">Kinase</keyword>
<dbReference type="SMART" id="SM00220">
    <property type="entry name" value="S_TKc"/>
    <property type="match status" value="1"/>
</dbReference>
<evidence type="ECO:0000256" key="3">
    <source>
        <dbReference type="ARBA" id="ARBA00022777"/>
    </source>
</evidence>
<dbReference type="GO" id="GO:0007165">
    <property type="term" value="P:signal transduction"/>
    <property type="evidence" value="ECO:0007669"/>
    <property type="project" value="TreeGrafter"/>
</dbReference>
<evidence type="ECO:0000256" key="1">
    <source>
        <dbReference type="ARBA" id="ARBA00022679"/>
    </source>
</evidence>
<keyword evidence="2 5" id="KW-0547">Nucleotide-binding</keyword>
<evidence type="ECO:0000256" key="4">
    <source>
        <dbReference type="ARBA" id="ARBA00022840"/>
    </source>
</evidence>
<evidence type="ECO:0000313" key="9">
    <source>
        <dbReference type="Proteomes" id="UP001229421"/>
    </source>
</evidence>
<evidence type="ECO:0000259" key="7">
    <source>
        <dbReference type="PROSITE" id="PS50011"/>
    </source>
</evidence>
<evidence type="ECO:0000313" key="8">
    <source>
        <dbReference type="EMBL" id="KAK1440709.1"/>
    </source>
</evidence>
<protein>
    <recommendedName>
        <fullName evidence="7">Protein kinase domain-containing protein</fullName>
    </recommendedName>
</protein>
<dbReference type="GO" id="GO:0005524">
    <property type="term" value="F:ATP binding"/>
    <property type="evidence" value="ECO:0007669"/>
    <property type="project" value="UniProtKB-UniRule"/>
</dbReference>
<dbReference type="InterPro" id="IPR017441">
    <property type="entry name" value="Protein_kinase_ATP_BS"/>
</dbReference>
<feature type="binding site" evidence="5">
    <location>
        <position position="40"/>
    </location>
    <ligand>
        <name>ATP</name>
        <dbReference type="ChEBI" id="CHEBI:30616"/>
    </ligand>
</feature>
<organism evidence="8 9">
    <name type="scientific">Tagetes erecta</name>
    <name type="common">African marigold</name>
    <dbReference type="NCBI Taxonomy" id="13708"/>
    <lineage>
        <taxon>Eukaryota</taxon>
        <taxon>Viridiplantae</taxon>
        <taxon>Streptophyta</taxon>
        <taxon>Embryophyta</taxon>
        <taxon>Tracheophyta</taxon>
        <taxon>Spermatophyta</taxon>
        <taxon>Magnoliopsida</taxon>
        <taxon>eudicotyledons</taxon>
        <taxon>Gunneridae</taxon>
        <taxon>Pentapetalae</taxon>
        <taxon>asterids</taxon>
        <taxon>campanulids</taxon>
        <taxon>Asterales</taxon>
        <taxon>Asteraceae</taxon>
        <taxon>Asteroideae</taxon>
        <taxon>Heliantheae alliance</taxon>
        <taxon>Tageteae</taxon>
        <taxon>Tagetes</taxon>
    </lineage>
</organism>
<keyword evidence="4 5" id="KW-0067">ATP-binding</keyword>